<keyword evidence="7" id="KW-1185">Reference proteome</keyword>
<dbReference type="Gene3D" id="1.20.120.520">
    <property type="entry name" value="nmb1532 protein domain like"/>
    <property type="match status" value="1"/>
</dbReference>
<dbReference type="Proteomes" id="UP000184041">
    <property type="component" value="Unassembled WGS sequence"/>
</dbReference>
<dbReference type="RefSeq" id="WP_073062247.1">
    <property type="nucleotide sequence ID" value="NZ_FQUS01000007.1"/>
</dbReference>
<evidence type="ECO:0000256" key="3">
    <source>
        <dbReference type="ARBA" id="ARBA00022723"/>
    </source>
</evidence>
<gene>
    <name evidence="6" type="ORF">SAMN05443144_107165</name>
</gene>
<name>A0A1M5ASX9_9BACT</name>
<evidence type="ECO:0000256" key="1">
    <source>
        <dbReference type="ARBA" id="ARBA00004496"/>
    </source>
</evidence>
<dbReference type="GO" id="GO:0005737">
    <property type="term" value="C:cytoplasm"/>
    <property type="evidence" value="ECO:0007669"/>
    <property type="project" value="UniProtKB-SubCell"/>
</dbReference>
<evidence type="ECO:0000256" key="2">
    <source>
        <dbReference type="ARBA" id="ARBA00022490"/>
    </source>
</evidence>
<proteinExistence type="predicted"/>
<sequence length="239" mass="27416">MEALKEQTVGQIVADDYRAARVFRSFGLDFCCGGNKTVAEAAAGKSLDPEIVKKALQDLDSDEKEDTNYNDWAIDFLTDYIINNHHRFTRNKLPEIAVYAQKVAKVHGDRHKELVEIYSEFTRLHAEITDHLDKEEEILFPYIKKLVEAEKTDTKPDVAHFGMAADPISMMEEEHDEAGASMAKIRRLSNDFTPPRDACATYRVLFENLEGFEKDLHKHVHLENNILFPKALELERTLH</sequence>
<dbReference type="AlphaFoldDB" id="A0A1M5ASX9"/>
<dbReference type="EMBL" id="FQUS01000007">
    <property type="protein sequence ID" value="SHF33378.1"/>
    <property type="molecule type" value="Genomic_DNA"/>
</dbReference>
<keyword evidence="2" id="KW-0963">Cytoplasm</keyword>
<dbReference type="PANTHER" id="PTHR36438:SF1">
    <property type="entry name" value="IRON-SULFUR CLUSTER REPAIR PROTEIN YTFE"/>
    <property type="match status" value="1"/>
</dbReference>
<dbReference type="InterPro" id="IPR019903">
    <property type="entry name" value="RIC_family"/>
</dbReference>
<evidence type="ECO:0000313" key="7">
    <source>
        <dbReference type="Proteomes" id="UP000184041"/>
    </source>
</evidence>
<feature type="domain" description="Hemerythrin-like" evidence="5">
    <location>
        <begin position="80"/>
        <end position="231"/>
    </location>
</feature>
<dbReference type="STRING" id="1194090.SAMN05443144_107165"/>
<protein>
    <submittedName>
        <fullName evidence="6">Regulator of cell morphogenesis and NO signaling</fullName>
    </submittedName>
</protein>
<dbReference type="PANTHER" id="PTHR36438">
    <property type="entry name" value="IRON-SULFUR CLUSTER REPAIR PROTEIN YTFE"/>
    <property type="match status" value="1"/>
</dbReference>
<accession>A0A1M5ASX9</accession>
<evidence type="ECO:0000313" key="6">
    <source>
        <dbReference type="EMBL" id="SHF33378.1"/>
    </source>
</evidence>
<dbReference type="Pfam" id="PF01814">
    <property type="entry name" value="Hemerythrin"/>
    <property type="match status" value="1"/>
</dbReference>
<dbReference type="GO" id="GO:0046872">
    <property type="term" value="F:metal ion binding"/>
    <property type="evidence" value="ECO:0007669"/>
    <property type="project" value="UniProtKB-KW"/>
</dbReference>
<comment type="subcellular location">
    <subcellularLocation>
        <location evidence="1">Cytoplasm</location>
    </subcellularLocation>
</comment>
<organism evidence="6 7">
    <name type="scientific">Fodinibius roseus</name>
    <dbReference type="NCBI Taxonomy" id="1194090"/>
    <lineage>
        <taxon>Bacteria</taxon>
        <taxon>Pseudomonadati</taxon>
        <taxon>Balneolota</taxon>
        <taxon>Balneolia</taxon>
        <taxon>Balneolales</taxon>
        <taxon>Balneolaceae</taxon>
        <taxon>Fodinibius</taxon>
    </lineage>
</organism>
<dbReference type="NCBIfam" id="TIGR03652">
    <property type="entry name" value="FeS_repair_RIC"/>
    <property type="match status" value="1"/>
</dbReference>
<dbReference type="OrthoDB" id="9797132at2"/>
<evidence type="ECO:0000256" key="4">
    <source>
        <dbReference type="ARBA" id="ARBA00023004"/>
    </source>
</evidence>
<evidence type="ECO:0000259" key="5">
    <source>
        <dbReference type="Pfam" id="PF01814"/>
    </source>
</evidence>
<keyword evidence="3" id="KW-0479">Metal-binding</keyword>
<dbReference type="InterPro" id="IPR012312">
    <property type="entry name" value="Hemerythrin-like"/>
</dbReference>
<keyword evidence="4" id="KW-0408">Iron</keyword>
<dbReference type="Pfam" id="PF04405">
    <property type="entry name" value="ScdA_N"/>
    <property type="match status" value="1"/>
</dbReference>
<reference evidence="6 7" key="1">
    <citation type="submission" date="2016-11" db="EMBL/GenBank/DDBJ databases">
        <authorList>
            <person name="Jaros S."/>
            <person name="Januszkiewicz K."/>
            <person name="Wedrychowicz H."/>
        </authorList>
    </citation>
    <scope>NUCLEOTIDE SEQUENCE [LARGE SCALE GENOMIC DNA]</scope>
    <source>
        <strain evidence="6 7">DSM 21986</strain>
    </source>
</reference>